<dbReference type="AlphaFoldDB" id="A0A4U5P0M1"/>
<comment type="function">
    <text evidence="9">Probable phosphatase which plays a redundant role with gsp-4 in spermatogenesis by regulating sister chromatid segregation during meiosis. In addition, involved in sperm motility by controlling the dynamic disassembly of major sperm proteins (MSP) in the spermatozoan pseudopodium.</text>
</comment>
<gene>
    <name evidence="12" type="ORF">L596_013593</name>
</gene>
<dbReference type="InterPro" id="IPR004843">
    <property type="entry name" value="Calcineurin-like_PHP"/>
</dbReference>
<evidence type="ECO:0000256" key="5">
    <source>
        <dbReference type="ARBA" id="ARBA00023211"/>
    </source>
</evidence>
<dbReference type="FunFam" id="3.60.21.10:FF:000026">
    <property type="entry name" value="Serine/threonine-protein phosphatase"/>
    <property type="match status" value="1"/>
</dbReference>
<dbReference type="OrthoDB" id="1930084at2759"/>
<evidence type="ECO:0000256" key="8">
    <source>
        <dbReference type="ARBA" id="ARBA00048336"/>
    </source>
</evidence>
<evidence type="ECO:0000256" key="4">
    <source>
        <dbReference type="ARBA" id="ARBA00022912"/>
    </source>
</evidence>
<name>A0A4U5P0M1_STECR</name>
<dbReference type="InterPro" id="IPR031675">
    <property type="entry name" value="STPPase_N"/>
</dbReference>
<dbReference type="GO" id="GO:0097723">
    <property type="term" value="P:amoeboid sperm motility"/>
    <property type="evidence" value="ECO:0007669"/>
    <property type="project" value="UniProtKB-ARBA"/>
</dbReference>
<dbReference type="GO" id="GO:0004722">
    <property type="term" value="F:protein serine/threonine phosphatase activity"/>
    <property type="evidence" value="ECO:0007669"/>
    <property type="project" value="UniProtKB-EC"/>
</dbReference>
<proteinExistence type="inferred from homology"/>
<keyword evidence="3 10" id="KW-0378">Hydrolase</keyword>
<dbReference type="EC" id="3.1.3.16" evidence="10"/>
<dbReference type="GO" id="GO:0046872">
    <property type="term" value="F:metal ion binding"/>
    <property type="evidence" value="ECO:0007669"/>
    <property type="project" value="UniProtKB-KW"/>
</dbReference>
<dbReference type="GO" id="GO:0031272">
    <property type="term" value="P:regulation of pseudopodium assembly"/>
    <property type="evidence" value="ECO:0007669"/>
    <property type="project" value="UniProtKB-ARBA"/>
</dbReference>
<dbReference type="PRINTS" id="PR00114">
    <property type="entry name" value="STPHPHTASE"/>
</dbReference>
<dbReference type="Gene3D" id="3.60.21.10">
    <property type="match status" value="1"/>
</dbReference>
<dbReference type="GO" id="GO:0031143">
    <property type="term" value="C:pseudopodium"/>
    <property type="evidence" value="ECO:0007669"/>
    <property type="project" value="UniProtKB-SubCell"/>
</dbReference>
<evidence type="ECO:0000256" key="2">
    <source>
        <dbReference type="ARBA" id="ARBA00022723"/>
    </source>
</evidence>
<evidence type="ECO:0000256" key="10">
    <source>
        <dbReference type="RuleBase" id="RU004273"/>
    </source>
</evidence>
<evidence type="ECO:0000256" key="9">
    <source>
        <dbReference type="ARBA" id="ARBA00054219"/>
    </source>
</evidence>
<dbReference type="GO" id="GO:0000785">
    <property type="term" value="C:chromatin"/>
    <property type="evidence" value="ECO:0007669"/>
    <property type="project" value="UniProtKB-ARBA"/>
</dbReference>
<evidence type="ECO:0000256" key="1">
    <source>
        <dbReference type="ARBA" id="ARBA00008294"/>
    </source>
</evidence>
<dbReference type="InterPro" id="IPR006186">
    <property type="entry name" value="Ser/Thr-sp_prot-phosphatase"/>
</dbReference>
<dbReference type="InterPro" id="IPR029052">
    <property type="entry name" value="Metallo-depent_PP-like"/>
</dbReference>
<evidence type="ECO:0000259" key="11">
    <source>
        <dbReference type="PROSITE" id="PS00125"/>
    </source>
</evidence>
<keyword evidence="13" id="KW-1185">Reference proteome</keyword>
<dbReference type="Pfam" id="PF00149">
    <property type="entry name" value="Metallophos"/>
    <property type="match status" value="1"/>
</dbReference>
<comment type="similarity">
    <text evidence="1 10">Belongs to the PPP phosphatase family.</text>
</comment>
<evidence type="ECO:0000313" key="12">
    <source>
        <dbReference type="EMBL" id="TKR89497.1"/>
    </source>
</evidence>
<evidence type="ECO:0000256" key="3">
    <source>
        <dbReference type="ARBA" id="ARBA00022801"/>
    </source>
</evidence>
<evidence type="ECO:0000313" key="13">
    <source>
        <dbReference type="Proteomes" id="UP000298663"/>
    </source>
</evidence>
<dbReference type="Proteomes" id="UP000298663">
    <property type="component" value="Unassembled WGS sequence"/>
</dbReference>
<comment type="catalytic activity">
    <reaction evidence="8 10">
        <text>O-phospho-L-threonyl-[protein] + H2O = L-threonyl-[protein] + phosphate</text>
        <dbReference type="Rhea" id="RHEA:47004"/>
        <dbReference type="Rhea" id="RHEA-COMP:11060"/>
        <dbReference type="Rhea" id="RHEA-COMP:11605"/>
        <dbReference type="ChEBI" id="CHEBI:15377"/>
        <dbReference type="ChEBI" id="CHEBI:30013"/>
        <dbReference type="ChEBI" id="CHEBI:43474"/>
        <dbReference type="ChEBI" id="CHEBI:61977"/>
        <dbReference type="EC" id="3.1.3.16"/>
    </reaction>
</comment>
<keyword evidence="5" id="KW-0464">Manganese</keyword>
<dbReference type="GO" id="GO:0005737">
    <property type="term" value="C:cytoplasm"/>
    <property type="evidence" value="ECO:0007669"/>
    <property type="project" value="TreeGrafter"/>
</dbReference>
<comment type="subcellular location">
    <subcellularLocation>
        <location evidence="6">Cell projection</location>
        <location evidence="6">Pseudopodium</location>
    </subcellularLocation>
</comment>
<comment type="caution">
    <text evidence="12">The sequence shown here is derived from an EMBL/GenBank/DDBJ whole genome shotgun (WGS) entry which is preliminary data.</text>
</comment>
<dbReference type="GO" id="GO:0018991">
    <property type="term" value="P:egg-laying behavior"/>
    <property type="evidence" value="ECO:0007669"/>
    <property type="project" value="UniProtKB-ARBA"/>
</dbReference>
<feature type="domain" description="Serine/threonine specific protein phosphatases" evidence="11">
    <location>
        <begin position="127"/>
        <end position="132"/>
    </location>
</feature>
<reference evidence="12 13" key="1">
    <citation type="journal article" date="2015" name="Genome Biol.">
        <title>Comparative genomics of Steinernema reveals deeply conserved gene regulatory networks.</title>
        <authorList>
            <person name="Dillman A.R."/>
            <person name="Macchietto M."/>
            <person name="Porter C.F."/>
            <person name="Rogers A."/>
            <person name="Williams B."/>
            <person name="Antoshechkin I."/>
            <person name="Lee M.M."/>
            <person name="Goodwin Z."/>
            <person name="Lu X."/>
            <person name="Lewis E.E."/>
            <person name="Goodrich-Blair H."/>
            <person name="Stock S.P."/>
            <person name="Adams B.J."/>
            <person name="Sternberg P.W."/>
            <person name="Mortazavi A."/>
        </authorList>
    </citation>
    <scope>NUCLEOTIDE SEQUENCE [LARGE SCALE GENOMIC DNA]</scope>
    <source>
        <strain evidence="12 13">ALL</strain>
    </source>
</reference>
<comment type="catalytic activity">
    <reaction evidence="7">
        <text>O-phospho-L-seryl-[protein] + H2O = L-seryl-[protein] + phosphate</text>
        <dbReference type="Rhea" id="RHEA:20629"/>
        <dbReference type="Rhea" id="RHEA-COMP:9863"/>
        <dbReference type="Rhea" id="RHEA-COMP:11604"/>
        <dbReference type="ChEBI" id="CHEBI:15377"/>
        <dbReference type="ChEBI" id="CHEBI:29999"/>
        <dbReference type="ChEBI" id="CHEBI:43474"/>
        <dbReference type="ChEBI" id="CHEBI:83421"/>
        <dbReference type="EC" id="3.1.3.16"/>
    </reaction>
</comment>
<dbReference type="SUPFAM" id="SSF56300">
    <property type="entry name" value="Metallo-dependent phosphatases"/>
    <property type="match status" value="1"/>
</dbReference>
<dbReference type="PANTHER" id="PTHR11668">
    <property type="entry name" value="SERINE/THREONINE PROTEIN PHOSPHATASE"/>
    <property type="match status" value="1"/>
</dbReference>
<organism evidence="12 13">
    <name type="scientific">Steinernema carpocapsae</name>
    <name type="common">Entomopathogenic nematode</name>
    <dbReference type="NCBI Taxonomy" id="34508"/>
    <lineage>
        <taxon>Eukaryota</taxon>
        <taxon>Metazoa</taxon>
        <taxon>Ecdysozoa</taxon>
        <taxon>Nematoda</taxon>
        <taxon>Chromadorea</taxon>
        <taxon>Rhabditida</taxon>
        <taxon>Tylenchina</taxon>
        <taxon>Panagrolaimomorpha</taxon>
        <taxon>Strongyloidoidea</taxon>
        <taxon>Steinernematidae</taxon>
        <taxon>Steinernema</taxon>
    </lineage>
</organism>
<dbReference type="PROSITE" id="PS00125">
    <property type="entry name" value="SER_THR_PHOSPHATASE"/>
    <property type="match status" value="1"/>
</dbReference>
<keyword evidence="4" id="KW-0904">Protein phosphatase</keyword>
<keyword evidence="2" id="KW-0479">Metal-binding</keyword>
<dbReference type="SMART" id="SM00156">
    <property type="entry name" value="PP2Ac"/>
    <property type="match status" value="1"/>
</dbReference>
<sequence>MSSIGGASGLGGNEINELIVKLLNVGQPDKGMTKTIKEAEIISLCVKAREVFLSQSSLVELDPPVRVCGDTHGQYGDLLRLFNRGGFPPLANYIFLGDYVDRGRQNLETICLLLCYKVKYPHNFYLLRGNHECANVNKVYGFFEECNRRYQSPRMWQAFQDAFSCMPLSGLIGERILCMHGGISPELKSLNQLREIPRPTDATGPGLQMDLLWSDPVVGISGFQLGARGASWGFGADVLGETEKLLNVDLVARAHQVVQDGYEFFGNRKLVTIFSAPHYCGQFDNASAMMIVDENLSCSFQILRPTVGKGTTKILPTSHK</sequence>
<accession>A0A4U5P0M1</accession>
<dbReference type="GO" id="GO:0007060">
    <property type="term" value="P:male meiosis chromosome segregation"/>
    <property type="evidence" value="ECO:0007669"/>
    <property type="project" value="UniProtKB-ARBA"/>
</dbReference>
<reference evidence="12 13" key="2">
    <citation type="journal article" date="2019" name="G3 (Bethesda)">
        <title>Hybrid Assembly of the Genome of the Entomopathogenic Nematode Steinernema carpocapsae Identifies the X-Chromosome.</title>
        <authorList>
            <person name="Serra L."/>
            <person name="Macchietto M."/>
            <person name="Macias-Munoz A."/>
            <person name="McGill C.J."/>
            <person name="Rodriguez I.M."/>
            <person name="Rodriguez B."/>
            <person name="Murad R."/>
            <person name="Mortazavi A."/>
        </authorList>
    </citation>
    <scope>NUCLEOTIDE SEQUENCE [LARGE SCALE GENOMIC DNA]</scope>
    <source>
        <strain evidence="12 13">ALL</strain>
    </source>
</reference>
<dbReference type="STRING" id="34508.A0A4U5P0M1"/>
<evidence type="ECO:0000256" key="6">
    <source>
        <dbReference type="ARBA" id="ARBA00037818"/>
    </source>
</evidence>
<dbReference type="InterPro" id="IPR050341">
    <property type="entry name" value="PP1_catalytic_subunit"/>
</dbReference>
<dbReference type="PANTHER" id="PTHR11668:SF398">
    <property type="entry name" value="SERINE_THREONINE-PROTEIN PHOSPHATASE"/>
    <property type="match status" value="1"/>
</dbReference>
<protein>
    <recommendedName>
        <fullName evidence="10">Serine/threonine-protein phosphatase</fullName>
        <ecNumber evidence="10">3.1.3.16</ecNumber>
    </recommendedName>
</protein>
<dbReference type="GO" id="GO:0005634">
    <property type="term" value="C:nucleus"/>
    <property type="evidence" value="ECO:0007669"/>
    <property type="project" value="TreeGrafter"/>
</dbReference>
<dbReference type="Pfam" id="PF16891">
    <property type="entry name" value="STPPase_N"/>
    <property type="match status" value="1"/>
</dbReference>
<evidence type="ECO:0000256" key="7">
    <source>
        <dbReference type="ARBA" id="ARBA00047761"/>
    </source>
</evidence>
<dbReference type="EMBL" id="AZBU02000003">
    <property type="protein sequence ID" value="TKR89497.1"/>
    <property type="molecule type" value="Genomic_DNA"/>
</dbReference>